<comment type="caution">
    <text evidence="2">The sequence shown here is derived from an EMBL/GenBank/DDBJ whole genome shotgun (WGS) entry which is preliminary data.</text>
</comment>
<dbReference type="InterPro" id="IPR013815">
    <property type="entry name" value="ATP_grasp_subdomain_1"/>
</dbReference>
<dbReference type="SUPFAM" id="SSF56059">
    <property type="entry name" value="Glutathione synthetase ATP-binding domain-like"/>
    <property type="match status" value="1"/>
</dbReference>
<evidence type="ECO:0000313" key="2">
    <source>
        <dbReference type="EMBL" id="GAH17727.1"/>
    </source>
</evidence>
<feature type="domain" description="Pyruvate phosphate dikinase AMP/ATP-binding" evidence="1">
    <location>
        <begin position="3"/>
        <end position="41"/>
    </location>
</feature>
<name>X1DBX7_9ZZZZ</name>
<protein>
    <recommendedName>
        <fullName evidence="1">Pyruvate phosphate dikinase AMP/ATP-binding domain-containing protein</fullName>
    </recommendedName>
</protein>
<dbReference type="AlphaFoldDB" id="X1DBX7"/>
<dbReference type="GO" id="GO:0005524">
    <property type="term" value="F:ATP binding"/>
    <property type="evidence" value="ECO:0007669"/>
    <property type="project" value="InterPro"/>
</dbReference>
<organism evidence="2">
    <name type="scientific">marine sediment metagenome</name>
    <dbReference type="NCBI Taxonomy" id="412755"/>
    <lineage>
        <taxon>unclassified sequences</taxon>
        <taxon>metagenomes</taxon>
        <taxon>ecological metagenomes</taxon>
    </lineage>
</organism>
<dbReference type="Pfam" id="PF01326">
    <property type="entry name" value="PPDK_N"/>
    <property type="match status" value="1"/>
</dbReference>
<dbReference type="Gene3D" id="3.30.1490.20">
    <property type="entry name" value="ATP-grasp fold, A domain"/>
    <property type="match status" value="1"/>
</dbReference>
<dbReference type="InterPro" id="IPR002192">
    <property type="entry name" value="PPDK_AMP/ATP-bd"/>
</dbReference>
<gene>
    <name evidence="2" type="ORF">S01H4_55227</name>
</gene>
<dbReference type="EMBL" id="BART01031850">
    <property type="protein sequence ID" value="GAH17727.1"/>
    <property type="molecule type" value="Genomic_DNA"/>
</dbReference>
<evidence type="ECO:0000259" key="1">
    <source>
        <dbReference type="Pfam" id="PF01326"/>
    </source>
</evidence>
<proteinExistence type="predicted"/>
<accession>X1DBX7</accession>
<feature type="non-terminal residue" evidence="2">
    <location>
        <position position="1"/>
    </location>
</feature>
<dbReference type="GO" id="GO:0016301">
    <property type="term" value="F:kinase activity"/>
    <property type="evidence" value="ECO:0007669"/>
    <property type="project" value="InterPro"/>
</dbReference>
<reference evidence="2" key="1">
    <citation type="journal article" date="2014" name="Front. Microbiol.">
        <title>High frequency of phylogenetically diverse reductive dehalogenase-homologous genes in deep subseafloor sedimentary metagenomes.</title>
        <authorList>
            <person name="Kawai M."/>
            <person name="Futagami T."/>
            <person name="Toyoda A."/>
            <person name="Takaki Y."/>
            <person name="Nishi S."/>
            <person name="Hori S."/>
            <person name="Arai W."/>
            <person name="Tsubouchi T."/>
            <person name="Morono Y."/>
            <person name="Uchiyama I."/>
            <person name="Ito T."/>
            <person name="Fujiyama A."/>
            <person name="Inagaki F."/>
            <person name="Takami H."/>
        </authorList>
    </citation>
    <scope>NUCLEOTIDE SEQUENCE</scope>
    <source>
        <strain evidence="2">Expedition CK06-06</strain>
    </source>
</reference>
<sequence length="52" mass="5612">LGKKGVNIPSGFAITAEGYKYVVKEAGISQKIKDILADLDTHVKFNCAAFLK</sequence>